<reference evidence="4 5" key="1">
    <citation type="submission" date="2024-09" db="EMBL/GenBank/DDBJ databases">
        <authorList>
            <person name="Sun Q."/>
            <person name="Mori K."/>
        </authorList>
    </citation>
    <scope>NUCLEOTIDE SEQUENCE [LARGE SCALE GENOMIC DNA]</scope>
    <source>
        <strain evidence="4 5">TBRC 7907</strain>
    </source>
</reference>
<comment type="caution">
    <text evidence="4">The sequence shown here is derived from an EMBL/GenBank/DDBJ whole genome shotgun (WGS) entry which is preliminary data.</text>
</comment>
<dbReference type="PROSITE" id="PS01031">
    <property type="entry name" value="SHSP"/>
    <property type="match status" value="1"/>
</dbReference>
<name>A0ABV5ZYJ2_9PSEU</name>
<dbReference type="RefSeq" id="WP_377853501.1">
    <property type="nucleotide sequence ID" value="NZ_JBHLZU010000016.1"/>
</dbReference>
<proteinExistence type="inferred from homology"/>
<comment type="similarity">
    <text evidence="1 2">Belongs to the small heat shock protein (HSP20) family.</text>
</comment>
<keyword evidence="5" id="KW-1185">Reference proteome</keyword>
<gene>
    <name evidence="4" type="ORF">ACFFQA_18745</name>
</gene>
<protein>
    <submittedName>
        <fullName evidence="4">Hsp20/alpha crystallin family protein</fullName>
    </submittedName>
</protein>
<evidence type="ECO:0000256" key="1">
    <source>
        <dbReference type="PROSITE-ProRule" id="PRU00285"/>
    </source>
</evidence>
<dbReference type="PANTHER" id="PTHR11527">
    <property type="entry name" value="HEAT-SHOCK PROTEIN 20 FAMILY MEMBER"/>
    <property type="match status" value="1"/>
</dbReference>
<organism evidence="4 5">
    <name type="scientific">Allokutzneria oryzae</name>
    <dbReference type="NCBI Taxonomy" id="1378989"/>
    <lineage>
        <taxon>Bacteria</taxon>
        <taxon>Bacillati</taxon>
        <taxon>Actinomycetota</taxon>
        <taxon>Actinomycetes</taxon>
        <taxon>Pseudonocardiales</taxon>
        <taxon>Pseudonocardiaceae</taxon>
        <taxon>Allokutzneria</taxon>
    </lineage>
</organism>
<dbReference type="Proteomes" id="UP001589693">
    <property type="component" value="Unassembled WGS sequence"/>
</dbReference>
<evidence type="ECO:0000313" key="4">
    <source>
        <dbReference type="EMBL" id="MFB9905978.1"/>
    </source>
</evidence>
<dbReference type="EMBL" id="JBHLZU010000016">
    <property type="protein sequence ID" value="MFB9905978.1"/>
    <property type="molecule type" value="Genomic_DNA"/>
</dbReference>
<evidence type="ECO:0000256" key="2">
    <source>
        <dbReference type="RuleBase" id="RU003616"/>
    </source>
</evidence>
<accession>A0ABV5ZYJ2</accession>
<feature type="domain" description="SHSP" evidence="3">
    <location>
        <begin position="24"/>
        <end position="135"/>
    </location>
</feature>
<evidence type="ECO:0000313" key="5">
    <source>
        <dbReference type="Proteomes" id="UP001589693"/>
    </source>
</evidence>
<dbReference type="Gene3D" id="2.60.40.790">
    <property type="match status" value="1"/>
</dbReference>
<dbReference type="InterPro" id="IPR031107">
    <property type="entry name" value="Small_HSP"/>
</dbReference>
<dbReference type="InterPro" id="IPR008978">
    <property type="entry name" value="HSP20-like_chaperone"/>
</dbReference>
<dbReference type="SUPFAM" id="SSF49764">
    <property type="entry name" value="HSP20-like chaperones"/>
    <property type="match status" value="1"/>
</dbReference>
<sequence>MLMRTDPFRQLERMTQNLFGGEGTLSRPAAMPMDAYRKGDEFVISFDLPGIPADSIDLNVERNMLTVRAQRAAETDDQIQWQIAERPRGVFSRQIFLGESLDSERIQATYDAGVLTVRVPVAETAQPRKITVSGGDQPQQIDA</sequence>
<evidence type="ECO:0000259" key="3">
    <source>
        <dbReference type="PROSITE" id="PS01031"/>
    </source>
</evidence>
<dbReference type="Pfam" id="PF00011">
    <property type="entry name" value="HSP20"/>
    <property type="match status" value="1"/>
</dbReference>
<dbReference type="InterPro" id="IPR002068">
    <property type="entry name" value="A-crystallin/Hsp20_dom"/>
</dbReference>
<dbReference type="CDD" id="cd06464">
    <property type="entry name" value="ACD_sHsps-like"/>
    <property type="match status" value="1"/>
</dbReference>